<dbReference type="EMBL" id="KB320588">
    <property type="protein sequence ID" value="ELW67973.1"/>
    <property type="molecule type" value="Genomic_DNA"/>
</dbReference>
<accession>L9KZ53</accession>
<evidence type="ECO:0000313" key="2">
    <source>
        <dbReference type="EMBL" id="ELW67973.1"/>
    </source>
</evidence>
<protein>
    <submittedName>
        <fullName evidence="2">Uncharacterized protein</fullName>
    </submittedName>
</protein>
<reference evidence="3" key="2">
    <citation type="journal article" date="2013" name="Nat. Commun.">
        <title>Genome of the Chinese tree shrew.</title>
        <authorList>
            <person name="Fan Y."/>
            <person name="Huang Z.Y."/>
            <person name="Cao C.C."/>
            <person name="Chen C.S."/>
            <person name="Chen Y.X."/>
            <person name="Fan D.D."/>
            <person name="He J."/>
            <person name="Hou H.L."/>
            <person name="Hu L."/>
            <person name="Hu X.T."/>
            <person name="Jiang X.T."/>
            <person name="Lai R."/>
            <person name="Lang Y.S."/>
            <person name="Liang B."/>
            <person name="Liao S.G."/>
            <person name="Mu D."/>
            <person name="Ma Y.Y."/>
            <person name="Niu Y.Y."/>
            <person name="Sun X.Q."/>
            <person name="Xia J.Q."/>
            <person name="Xiao J."/>
            <person name="Xiong Z.Q."/>
            <person name="Xu L."/>
            <person name="Yang L."/>
            <person name="Zhang Y."/>
            <person name="Zhao W."/>
            <person name="Zhao X.D."/>
            <person name="Zheng Y.T."/>
            <person name="Zhou J.M."/>
            <person name="Zhu Y.B."/>
            <person name="Zhang G.J."/>
            <person name="Wang J."/>
            <person name="Yao Y.G."/>
        </authorList>
    </citation>
    <scope>NUCLEOTIDE SEQUENCE [LARGE SCALE GENOMIC DNA]</scope>
</reference>
<organism evidence="2 3">
    <name type="scientific">Tupaia chinensis</name>
    <name type="common">Chinese tree shrew</name>
    <name type="synonym">Tupaia belangeri chinensis</name>
    <dbReference type="NCBI Taxonomy" id="246437"/>
    <lineage>
        <taxon>Eukaryota</taxon>
        <taxon>Metazoa</taxon>
        <taxon>Chordata</taxon>
        <taxon>Craniata</taxon>
        <taxon>Vertebrata</taxon>
        <taxon>Euteleostomi</taxon>
        <taxon>Mammalia</taxon>
        <taxon>Eutheria</taxon>
        <taxon>Euarchontoglires</taxon>
        <taxon>Scandentia</taxon>
        <taxon>Tupaiidae</taxon>
        <taxon>Tupaia</taxon>
    </lineage>
</organism>
<feature type="region of interest" description="Disordered" evidence="1">
    <location>
        <begin position="1"/>
        <end position="49"/>
    </location>
</feature>
<proteinExistence type="predicted"/>
<evidence type="ECO:0000256" key="1">
    <source>
        <dbReference type="SAM" id="MobiDB-lite"/>
    </source>
</evidence>
<name>L9KZ53_TUPCH</name>
<dbReference type="InParanoid" id="L9KZ53"/>
<gene>
    <name evidence="2" type="ORF">TREES_T100016844</name>
</gene>
<feature type="region of interest" description="Disordered" evidence="1">
    <location>
        <begin position="126"/>
        <end position="166"/>
    </location>
</feature>
<keyword evidence="3" id="KW-1185">Reference proteome</keyword>
<dbReference type="AlphaFoldDB" id="L9KZ53"/>
<feature type="compositionally biased region" description="Basic and acidic residues" evidence="1">
    <location>
        <begin position="142"/>
        <end position="153"/>
    </location>
</feature>
<dbReference type="Proteomes" id="UP000011518">
    <property type="component" value="Unassembled WGS sequence"/>
</dbReference>
<evidence type="ECO:0000313" key="3">
    <source>
        <dbReference type="Proteomes" id="UP000011518"/>
    </source>
</evidence>
<sequence length="240" mass="26115">MELTSESEGEPVPARGSRAHQPSLPQAGRPRCCVTHKPDRAPAASGSVTRHGWKVSNSLTYLLPSHGNRRRGILRASRAQAVRVALSRSQGAEVLGSGTGSVPCTTSSCAFERTGTRHDQVPAAEPFRRLGDTPGVIAPEDTGQRRQEGRTDSRSPTQHSTEVPERTVFPPHVTEQDLEGRELLVPAELPAMSWRQCRGVYVRWPQCYLVTTVMATPLEGETVCVQDRVPQQSEGCAECS</sequence>
<reference evidence="3" key="1">
    <citation type="submission" date="2012-07" db="EMBL/GenBank/DDBJ databases">
        <title>Genome of the Chinese tree shrew, a rising model animal genetically related to primates.</title>
        <authorList>
            <person name="Zhang G."/>
            <person name="Fan Y."/>
            <person name="Yao Y."/>
            <person name="Huang Z."/>
        </authorList>
    </citation>
    <scope>NUCLEOTIDE SEQUENCE [LARGE SCALE GENOMIC DNA]</scope>
</reference>